<dbReference type="GO" id="GO:0051287">
    <property type="term" value="F:NAD binding"/>
    <property type="evidence" value="ECO:0007669"/>
    <property type="project" value="InterPro"/>
</dbReference>
<keyword evidence="7" id="KW-1185">Reference proteome</keyword>
<feature type="domain" description="D-isomer specific 2-hydroxyacid dehydrogenase NAD-binding" evidence="5">
    <location>
        <begin position="117"/>
        <end position="295"/>
    </location>
</feature>
<dbReference type="PANTHER" id="PTHR10996:SF283">
    <property type="entry name" value="GLYOXYLATE_HYDROXYPYRUVATE REDUCTASE B"/>
    <property type="match status" value="1"/>
</dbReference>
<dbReference type="GO" id="GO:0005829">
    <property type="term" value="C:cytosol"/>
    <property type="evidence" value="ECO:0007669"/>
    <property type="project" value="TreeGrafter"/>
</dbReference>
<reference evidence="6 7" key="1">
    <citation type="submission" date="2020-06" db="EMBL/GenBank/DDBJ databases">
        <title>Genomic analysis of Salicibibacter sp. NKC21-4.</title>
        <authorList>
            <person name="Oh Y.J."/>
        </authorList>
    </citation>
    <scope>NUCLEOTIDE SEQUENCE [LARGE SCALE GENOMIC DNA]</scope>
    <source>
        <strain evidence="6 7">NKC21-4</strain>
    </source>
</reference>
<proteinExistence type="inferred from homology"/>
<evidence type="ECO:0000313" key="7">
    <source>
        <dbReference type="Proteomes" id="UP000595349"/>
    </source>
</evidence>
<dbReference type="InterPro" id="IPR029752">
    <property type="entry name" value="D-isomer_DH_CS1"/>
</dbReference>
<dbReference type="Pfam" id="PF00389">
    <property type="entry name" value="2-Hacid_dh"/>
    <property type="match status" value="1"/>
</dbReference>
<keyword evidence="2 3" id="KW-0560">Oxidoreductase</keyword>
<dbReference type="Pfam" id="PF02826">
    <property type="entry name" value="2-Hacid_dh_C"/>
    <property type="match status" value="1"/>
</dbReference>
<dbReference type="Proteomes" id="UP000595349">
    <property type="component" value="Chromosome"/>
</dbReference>
<dbReference type="InterPro" id="IPR036291">
    <property type="entry name" value="NAD(P)-bd_dom_sf"/>
</dbReference>
<dbReference type="FunFam" id="3.40.50.720:FF:000462">
    <property type="entry name" value="Glyoxylate reductase (NADP+)"/>
    <property type="match status" value="1"/>
</dbReference>
<comment type="similarity">
    <text evidence="1 3">Belongs to the D-isomer specific 2-hydroxyacid dehydrogenase family.</text>
</comment>
<dbReference type="InterPro" id="IPR050223">
    <property type="entry name" value="D-isomer_2-hydroxyacid_DH"/>
</dbReference>
<dbReference type="InterPro" id="IPR029753">
    <property type="entry name" value="D-isomer_DH_CS"/>
</dbReference>
<gene>
    <name evidence="6" type="ORF">HUG20_02880</name>
</gene>
<name>A0A7T7CEE7_9BACI</name>
<dbReference type="CDD" id="cd05301">
    <property type="entry name" value="GDH"/>
    <property type="match status" value="1"/>
</dbReference>
<dbReference type="EMBL" id="CP054706">
    <property type="protein sequence ID" value="QQK78950.1"/>
    <property type="molecule type" value="Genomic_DNA"/>
</dbReference>
<evidence type="ECO:0000259" key="4">
    <source>
        <dbReference type="Pfam" id="PF00389"/>
    </source>
</evidence>
<organism evidence="6 7">
    <name type="scientific">Salicibibacter cibi</name>
    <dbReference type="NCBI Taxonomy" id="2743001"/>
    <lineage>
        <taxon>Bacteria</taxon>
        <taxon>Bacillati</taxon>
        <taxon>Bacillota</taxon>
        <taxon>Bacilli</taxon>
        <taxon>Bacillales</taxon>
        <taxon>Bacillaceae</taxon>
        <taxon>Salicibibacter</taxon>
    </lineage>
</organism>
<evidence type="ECO:0000259" key="5">
    <source>
        <dbReference type="Pfam" id="PF02826"/>
    </source>
</evidence>
<dbReference type="GO" id="GO:0016618">
    <property type="term" value="F:hydroxypyruvate reductase [NAD(P)H] activity"/>
    <property type="evidence" value="ECO:0007669"/>
    <property type="project" value="TreeGrafter"/>
</dbReference>
<dbReference type="SUPFAM" id="SSF51735">
    <property type="entry name" value="NAD(P)-binding Rossmann-fold domains"/>
    <property type="match status" value="1"/>
</dbReference>
<dbReference type="SUPFAM" id="SSF52283">
    <property type="entry name" value="Formate/glycerate dehydrogenase catalytic domain-like"/>
    <property type="match status" value="1"/>
</dbReference>
<protein>
    <submittedName>
        <fullName evidence="6">D-glycerate dehydrogenase</fullName>
    </submittedName>
</protein>
<evidence type="ECO:0000313" key="6">
    <source>
        <dbReference type="EMBL" id="QQK78950.1"/>
    </source>
</evidence>
<dbReference type="PROSITE" id="PS00671">
    <property type="entry name" value="D_2_HYDROXYACID_DH_3"/>
    <property type="match status" value="1"/>
</dbReference>
<evidence type="ECO:0000256" key="1">
    <source>
        <dbReference type="ARBA" id="ARBA00005854"/>
    </source>
</evidence>
<dbReference type="GO" id="GO:0030267">
    <property type="term" value="F:glyoxylate reductase (NADPH) activity"/>
    <property type="evidence" value="ECO:0007669"/>
    <property type="project" value="TreeGrafter"/>
</dbReference>
<evidence type="ECO:0000256" key="2">
    <source>
        <dbReference type="ARBA" id="ARBA00023002"/>
    </source>
</evidence>
<dbReference type="PANTHER" id="PTHR10996">
    <property type="entry name" value="2-HYDROXYACID DEHYDROGENASE-RELATED"/>
    <property type="match status" value="1"/>
</dbReference>
<dbReference type="InterPro" id="IPR006139">
    <property type="entry name" value="D-isomer_2_OHA_DH_cat_dom"/>
</dbReference>
<dbReference type="PROSITE" id="PS00065">
    <property type="entry name" value="D_2_HYDROXYACID_DH_1"/>
    <property type="match status" value="1"/>
</dbReference>
<dbReference type="AlphaFoldDB" id="A0A7T7CEE7"/>
<dbReference type="KEGG" id="scib:HUG20_02880"/>
<dbReference type="Gene3D" id="3.40.50.720">
    <property type="entry name" value="NAD(P)-binding Rossmann-like Domain"/>
    <property type="match status" value="2"/>
</dbReference>
<accession>A0A7T7CEE7</accession>
<sequence>MGVKILTSTRKIYVTRKLPEDIEARLAKHFDVRSWDEEDKPVPRETLLEEIKDVDGLFCMITETIDEEVLQAGKRLKVVANMAVGHNNIDVETATANGITVTNTPDVLTETTADLAFALLMASARRLVETSDTLQKGEWGAWSPMQFTGQDVFGQTLGIVGLGRIGEAVVKRAKGFDMDVLYYSRTRKKDKESELDIAYAELDRLLEKADFVMLLLPYSSESHHLIGQRELALMKENAILINASRGGIIDEDALYQALANDEIWGAGLDVYEQEPVPTDHPLLTLSNVTAVPHIGSASVKTRRAMADLAVDNLIQVLDEKEAVTPVNLLK</sequence>
<evidence type="ECO:0000256" key="3">
    <source>
        <dbReference type="RuleBase" id="RU003719"/>
    </source>
</evidence>
<feature type="domain" description="D-isomer specific 2-hydroxyacid dehydrogenase catalytic" evidence="4">
    <location>
        <begin position="13"/>
        <end position="327"/>
    </location>
</feature>
<dbReference type="InterPro" id="IPR006140">
    <property type="entry name" value="D-isomer_DH_NAD-bd"/>
</dbReference>